<evidence type="ECO:0000256" key="1">
    <source>
        <dbReference type="SAM" id="MobiDB-lite"/>
    </source>
</evidence>
<dbReference type="AlphaFoldDB" id="A0AA38SJ95"/>
<feature type="region of interest" description="Disordered" evidence="1">
    <location>
        <begin position="81"/>
        <end position="108"/>
    </location>
</feature>
<sequence>MYDKGGKAQHAEAYPSPVIVDDDGHEVLQYIAHYAGLISDFVQTCRSETDEGHQAQLRLLQGRVNALVADFQDYNAELKQAPSGHLNDRDARRATSDRPLLPAKGTPLIPTKDYYAKVSATAQEKHSTE</sequence>
<reference evidence="2" key="1">
    <citation type="submission" date="2022-07" db="EMBL/GenBank/DDBJ databases">
        <title>Fungi with potential for degradation of polypropylene.</title>
        <authorList>
            <person name="Gostincar C."/>
        </authorList>
    </citation>
    <scope>NUCLEOTIDE SEQUENCE</scope>
    <source>
        <strain evidence="2">EXF-13287</strain>
    </source>
</reference>
<dbReference type="Proteomes" id="UP001174691">
    <property type="component" value="Unassembled WGS sequence"/>
</dbReference>
<dbReference type="EMBL" id="JANBVN010000009">
    <property type="protein sequence ID" value="KAJ9164861.1"/>
    <property type="molecule type" value="Genomic_DNA"/>
</dbReference>
<protein>
    <submittedName>
        <fullName evidence="2">Uncharacterized protein</fullName>
    </submittedName>
</protein>
<proteinExistence type="predicted"/>
<feature type="compositionally biased region" description="Basic and acidic residues" evidence="1">
    <location>
        <begin position="86"/>
        <end position="96"/>
    </location>
</feature>
<gene>
    <name evidence="2" type="ORF">NKR19_g1053</name>
</gene>
<evidence type="ECO:0000313" key="3">
    <source>
        <dbReference type="Proteomes" id="UP001174691"/>
    </source>
</evidence>
<name>A0AA38SJ95_9PEZI</name>
<keyword evidence="3" id="KW-1185">Reference proteome</keyword>
<organism evidence="2 3">
    <name type="scientific">Coniochaeta hoffmannii</name>
    <dbReference type="NCBI Taxonomy" id="91930"/>
    <lineage>
        <taxon>Eukaryota</taxon>
        <taxon>Fungi</taxon>
        <taxon>Dikarya</taxon>
        <taxon>Ascomycota</taxon>
        <taxon>Pezizomycotina</taxon>
        <taxon>Sordariomycetes</taxon>
        <taxon>Sordariomycetidae</taxon>
        <taxon>Coniochaetales</taxon>
        <taxon>Coniochaetaceae</taxon>
        <taxon>Coniochaeta</taxon>
    </lineage>
</organism>
<evidence type="ECO:0000313" key="2">
    <source>
        <dbReference type="EMBL" id="KAJ9164861.1"/>
    </source>
</evidence>
<comment type="caution">
    <text evidence="2">The sequence shown here is derived from an EMBL/GenBank/DDBJ whole genome shotgun (WGS) entry which is preliminary data.</text>
</comment>
<accession>A0AA38SJ95</accession>